<gene>
    <name evidence="2" type="ORF">D7003_06640</name>
</gene>
<evidence type="ECO:0000313" key="3">
    <source>
        <dbReference type="Proteomes" id="UP000273807"/>
    </source>
</evidence>
<sequence length="152" mass="15465">MVFSFLRPPGSRVIRRLAAGAATAVVVLTAAACTPTASVESADVMEWKATVLPTAVGVVLEDAGKILNREPLVKDASAVPAGNYLLTLSCDGGGKAFVAVTVDGAQVAEAGAACNGSRETVKTTISATGKARLSISSVDAPLLYAYQLVQTK</sequence>
<dbReference type="AlphaFoldDB" id="A0A3N0C458"/>
<reference evidence="2 3" key="1">
    <citation type="submission" date="2018-10" db="EMBL/GenBank/DDBJ databases">
        <title>Genome sequencing of Arthrobacter oryzae TNB02.</title>
        <authorList>
            <person name="Cho Y.-J."/>
            <person name="Cho A."/>
            <person name="Kim O.-S."/>
        </authorList>
    </citation>
    <scope>NUCLEOTIDE SEQUENCE [LARGE SCALE GENOMIC DNA]</scope>
    <source>
        <strain evidence="2 3">TNB02</strain>
    </source>
</reference>
<feature type="signal peptide" evidence="1">
    <location>
        <begin position="1"/>
        <end position="32"/>
    </location>
</feature>
<dbReference type="OrthoDB" id="4941933at2"/>
<evidence type="ECO:0008006" key="4">
    <source>
        <dbReference type="Google" id="ProtNLM"/>
    </source>
</evidence>
<organism evidence="2 3">
    <name type="scientific">Arthrobacter oryzae</name>
    <dbReference type="NCBI Taxonomy" id="409290"/>
    <lineage>
        <taxon>Bacteria</taxon>
        <taxon>Bacillati</taxon>
        <taxon>Actinomycetota</taxon>
        <taxon>Actinomycetes</taxon>
        <taxon>Micrococcales</taxon>
        <taxon>Micrococcaceae</taxon>
        <taxon>Arthrobacter</taxon>
    </lineage>
</organism>
<dbReference type="RefSeq" id="WP_123254680.1">
    <property type="nucleotide sequence ID" value="NZ_RBED01000074.1"/>
</dbReference>
<dbReference type="EMBL" id="RBED01000074">
    <property type="protein sequence ID" value="RNL57434.1"/>
    <property type="molecule type" value="Genomic_DNA"/>
</dbReference>
<keyword evidence="1" id="KW-0732">Signal</keyword>
<comment type="caution">
    <text evidence="2">The sequence shown here is derived from an EMBL/GenBank/DDBJ whole genome shotgun (WGS) entry which is preliminary data.</text>
</comment>
<feature type="chain" id="PRO_5038556088" description="Lipoprotein" evidence="1">
    <location>
        <begin position="33"/>
        <end position="152"/>
    </location>
</feature>
<proteinExistence type="predicted"/>
<dbReference type="Proteomes" id="UP000273807">
    <property type="component" value="Unassembled WGS sequence"/>
</dbReference>
<evidence type="ECO:0000313" key="2">
    <source>
        <dbReference type="EMBL" id="RNL57434.1"/>
    </source>
</evidence>
<keyword evidence="3" id="KW-1185">Reference proteome</keyword>
<dbReference type="PROSITE" id="PS51257">
    <property type="entry name" value="PROKAR_LIPOPROTEIN"/>
    <property type="match status" value="1"/>
</dbReference>
<evidence type="ECO:0000256" key="1">
    <source>
        <dbReference type="SAM" id="SignalP"/>
    </source>
</evidence>
<accession>A0A3N0C458</accession>
<protein>
    <recommendedName>
        <fullName evidence="4">Lipoprotein</fullName>
    </recommendedName>
</protein>
<name>A0A3N0C458_9MICC</name>